<reference evidence="2" key="1">
    <citation type="journal article" date="2020" name="Stud. Mycol.">
        <title>101 Dothideomycetes genomes: a test case for predicting lifestyles and emergence of pathogens.</title>
        <authorList>
            <person name="Haridas S."/>
            <person name="Albert R."/>
            <person name="Binder M."/>
            <person name="Bloem J."/>
            <person name="Labutti K."/>
            <person name="Salamov A."/>
            <person name="Andreopoulos B."/>
            <person name="Baker S."/>
            <person name="Barry K."/>
            <person name="Bills G."/>
            <person name="Bluhm B."/>
            <person name="Cannon C."/>
            <person name="Castanera R."/>
            <person name="Culley D."/>
            <person name="Daum C."/>
            <person name="Ezra D."/>
            <person name="Gonzalez J."/>
            <person name="Henrissat B."/>
            <person name="Kuo A."/>
            <person name="Liang C."/>
            <person name="Lipzen A."/>
            <person name="Lutzoni F."/>
            <person name="Magnuson J."/>
            <person name="Mondo S."/>
            <person name="Nolan M."/>
            <person name="Ohm R."/>
            <person name="Pangilinan J."/>
            <person name="Park H.-J."/>
            <person name="Ramirez L."/>
            <person name="Alfaro M."/>
            <person name="Sun H."/>
            <person name="Tritt A."/>
            <person name="Yoshinaga Y."/>
            <person name="Zwiers L.-H."/>
            <person name="Turgeon B."/>
            <person name="Goodwin S."/>
            <person name="Spatafora J."/>
            <person name="Crous P."/>
            <person name="Grigoriev I."/>
        </authorList>
    </citation>
    <scope>NUCLEOTIDE SEQUENCE</scope>
    <source>
        <strain evidence="2">CBS 675.92</strain>
    </source>
</reference>
<feature type="chain" id="PRO_5025479957" description="Secreted protein" evidence="1">
    <location>
        <begin position="26"/>
        <end position="166"/>
    </location>
</feature>
<feature type="signal peptide" evidence="1">
    <location>
        <begin position="1"/>
        <end position="25"/>
    </location>
</feature>
<accession>A0A6A5TE11</accession>
<dbReference type="Proteomes" id="UP000800035">
    <property type="component" value="Unassembled WGS sequence"/>
</dbReference>
<evidence type="ECO:0000313" key="2">
    <source>
        <dbReference type="EMBL" id="KAF1949902.1"/>
    </source>
</evidence>
<evidence type="ECO:0008006" key="4">
    <source>
        <dbReference type="Google" id="ProtNLM"/>
    </source>
</evidence>
<proteinExistence type="predicted"/>
<sequence>MSKESPFTLLLTLQASIWSVQCSAAAIHTVHWTDSIRFDSIREVAKGQVAHEAGANGCRRGRDCRAAWSPGFLVHGLVGWTGAGAITWDATGRGRLLRRKTTLIPSFSYLLSSMQPLGCMRRSAIAAIVTLRCDAMRCDAFTDVLLSLAGPALVALAFVPIPISRL</sequence>
<evidence type="ECO:0000256" key="1">
    <source>
        <dbReference type="SAM" id="SignalP"/>
    </source>
</evidence>
<keyword evidence="1" id="KW-0732">Signal</keyword>
<keyword evidence="3" id="KW-1185">Reference proteome</keyword>
<gene>
    <name evidence="2" type="ORF">CC80DRAFT_249815</name>
</gene>
<evidence type="ECO:0000313" key="3">
    <source>
        <dbReference type="Proteomes" id="UP000800035"/>
    </source>
</evidence>
<dbReference type="EMBL" id="ML977030">
    <property type="protein sequence ID" value="KAF1949902.1"/>
    <property type="molecule type" value="Genomic_DNA"/>
</dbReference>
<name>A0A6A5TE11_9PLEO</name>
<dbReference type="AlphaFoldDB" id="A0A6A5TE11"/>
<protein>
    <recommendedName>
        <fullName evidence="4">Secreted protein</fullName>
    </recommendedName>
</protein>
<organism evidence="2 3">
    <name type="scientific">Byssothecium circinans</name>
    <dbReference type="NCBI Taxonomy" id="147558"/>
    <lineage>
        <taxon>Eukaryota</taxon>
        <taxon>Fungi</taxon>
        <taxon>Dikarya</taxon>
        <taxon>Ascomycota</taxon>
        <taxon>Pezizomycotina</taxon>
        <taxon>Dothideomycetes</taxon>
        <taxon>Pleosporomycetidae</taxon>
        <taxon>Pleosporales</taxon>
        <taxon>Massarineae</taxon>
        <taxon>Massarinaceae</taxon>
        <taxon>Byssothecium</taxon>
    </lineage>
</organism>